<dbReference type="Gene3D" id="3.30.230.70">
    <property type="entry name" value="GHMP Kinase, N-terminal domain"/>
    <property type="match status" value="1"/>
</dbReference>
<dbReference type="SUPFAM" id="SSF55666">
    <property type="entry name" value="Ribonuclease PH domain 2-like"/>
    <property type="match status" value="1"/>
</dbReference>
<keyword evidence="7" id="KW-0539">Nucleus</keyword>
<evidence type="ECO:0000256" key="6">
    <source>
        <dbReference type="ARBA" id="ARBA00022884"/>
    </source>
</evidence>
<proteinExistence type="inferred from homology"/>
<protein>
    <recommendedName>
        <fullName evidence="4">Exosome complex component RRP45</fullName>
    </recommendedName>
    <alternativeName>
        <fullName evidence="8">Exosome component 9</fullName>
    </alternativeName>
</protein>
<dbReference type="GeneID" id="106814860"/>
<dbReference type="CDD" id="cd11368">
    <property type="entry name" value="RNase_PH_RRP45"/>
    <property type="match status" value="1"/>
</dbReference>
<evidence type="ECO:0000313" key="12">
    <source>
        <dbReference type="Proteomes" id="UP000695022"/>
    </source>
</evidence>
<name>A0ABM1ER94_PRICU</name>
<feature type="compositionally biased region" description="Basic and acidic residues" evidence="9">
    <location>
        <begin position="409"/>
        <end position="428"/>
    </location>
</feature>
<dbReference type="RefSeq" id="XP_014674714.1">
    <property type="nucleotide sequence ID" value="XM_014819228.1"/>
</dbReference>
<evidence type="ECO:0000256" key="7">
    <source>
        <dbReference type="ARBA" id="ARBA00023242"/>
    </source>
</evidence>
<dbReference type="PANTHER" id="PTHR11097:SF14">
    <property type="entry name" value="EXOSOME COMPLEX COMPONENT RRP45"/>
    <property type="match status" value="1"/>
</dbReference>
<evidence type="ECO:0000256" key="5">
    <source>
        <dbReference type="ARBA" id="ARBA00022490"/>
    </source>
</evidence>
<evidence type="ECO:0000256" key="3">
    <source>
        <dbReference type="ARBA" id="ARBA00006678"/>
    </source>
</evidence>
<dbReference type="InterPro" id="IPR050590">
    <property type="entry name" value="Exosome_comp_Rrp42_subfam"/>
</dbReference>
<dbReference type="InterPro" id="IPR001247">
    <property type="entry name" value="ExoRNase_PH_dom1"/>
</dbReference>
<evidence type="ECO:0000313" key="13">
    <source>
        <dbReference type="RefSeq" id="XP_014674714.1"/>
    </source>
</evidence>
<keyword evidence="6" id="KW-0694">RNA-binding</keyword>
<organism evidence="12 14">
    <name type="scientific">Priapulus caudatus</name>
    <name type="common">Priapulid worm</name>
    <dbReference type="NCBI Taxonomy" id="37621"/>
    <lineage>
        <taxon>Eukaryota</taxon>
        <taxon>Metazoa</taxon>
        <taxon>Ecdysozoa</taxon>
        <taxon>Scalidophora</taxon>
        <taxon>Priapulida</taxon>
        <taxon>Priapulimorpha</taxon>
        <taxon>Priapulimorphida</taxon>
        <taxon>Priapulidae</taxon>
        <taxon>Priapulus</taxon>
    </lineage>
</organism>
<accession>A0ABM1ER94</accession>
<evidence type="ECO:0000259" key="11">
    <source>
        <dbReference type="Pfam" id="PF03725"/>
    </source>
</evidence>
<comment type="similarity">
    <text evidence="3">Belongs to the RNase PH family.</text>
</comment>
<evidence type="ECO:0000256" key="4">
    <source>
        <dbReference type="ARBA" id="ARBA00019572"/>
    </source>
</evidence>
<feature type="region of interest" description="Disordered" evidence="9">
    <location>
        <begin position="400"/>
        <end position="453"/>
    </location>
</feature>
<dbReference type="PANTHER" id="PTHR11097">
    <property type="entry name" value="EXOSOME COMPLEX EXONUCLEASE RIBOSOMAL RNA PROCESSING PROTEIN"/>
    <property type="match status" value="1"/>
</dbReference>
<comment type="subcellular location">
    <subcellularLocation>
        <location evidence="2">Cytoplasm</location>
    </subcellularLocation>
    <subcellularLocation>
        <location evidence="1">Nucleus</location>
    </subcellularLocation>
</comment>
<dbReference type="InterPro" id="IPR015847">
    <property type="entry name" value="ExoRNase_PH_dom2"/>
</dbReference>
<feature type="domain" description="Exoribonuclease phosphorolytic" evidence="10">
    <location>
        <begin position="33"/>
        <end position="163"/>
    </location>
</feature>
<keyword evidence="5" id="KW-0963">Cytoplasm</keyword>
<evidence type="ECO:0000256" key="8">
    <source>
        <dbReference type="ARBA" id="ARBA00032660"/>
    </source>
</evidence>
<feature type="domain" description="Exoribonuclease phosphorolytic" evidence="11">
    <location>
        <begin position="189"/>
        <end position="256"/>
    </location>
</feature>
<dbReference type="Proteomes" id="UP000695022">
    <property type="component" value="Unplaced"/>
</dbReference>
<dbReference type="InterPro" id="IPR033100">
    <property type="entry name" value="Rrp45"/>
</dbReference>
<dbReference type="RefSeq" id="XP_014674715.1">
    <property type="nucleotide sequence ID" value="XM_014819229.1"/>
</dbReference>
<evidence type="ECO:0000256" key="1">
    <source>
        <dbReference type="ARBA" id="ARBA00004123"/>
    </source>
</evidence>
<dbReference type="Pfam" id="PF01138">
    <property type="entry name" value="RNase_PH"/>
    <property type="match status" value="1"/>
</dbReference>
<dbReference type="InterPro" id="IPR027408">
    <property type="entry name" value="PNPase/RNase_PH_dom_sf"/>
</dbReference>
<dbReference type="InterPro" id="IPR020568">
    <property type="entry name" value="Ribosomal_Su5_D2-typ_SF"/>
</dbReference>
<dbReference type="SUPFAM" id="SSF54211">
    <property type="entry name" value="Ribosomal protein S5 domain 2-like"/>
    <property type="match status" value="1"/>
</dbReference>
<dbReference type="InterPro" id="IPR036345">
    <property type="entry name" value="ExoRNase_PH_dom2_sf"/>
</dbReference>
<evidence type="ECO:0000256" key="2">
    <source>
        <dbReference type="ARBA" id="ARBA00004496"/>
    </source>
</evidence>
<evidence type="ECO:0000256" key="9">
    <source>
        <dbReference type="SAM" id="MobiDB-lite"/>
    </source>
</evidence>
<dbReference type="Pfam" id="PF03725">
    <property type="entry name" value="RNase_PH_C"/>
    <property type="match status" value="1"/>
</dbReference>
<sequence>MKDHPLSNCEEKFVLAAIAENRRFDGRGVYIYRPIVILYGHDRGCCHVQIGCTRVLAQVSCEVIIPKQTRPNEGVLHMNVELSPMACPSFEAGKQSDYGVEVNRALERLLRDSLCIDLESLCIMSGEKVWQIRVDVHVLNHDGNLIDCSSIAAIAALSHFRRPDVTVSGEEVTIHPLDEKDAVPLSVNHIPLSVTFAFFDQGRTLLVDPTDQEERVMDGKMVVGINKHRELCMLHVSGKMLVLQDQVVRCVNIAAARVGEITDLIKDTLEKDNAARKSGKEFGFAKCLADVILGVDDLLKHYVDSMSVDTTSVGQTAKTVVDADGNRVQMEVDNAETGNVSIKVPGTGKMSTNTEGGAVTWCEGEESDSDVILLDKNDSTSSEVSSKQVSAVVELSDSEEESVLMTSQDLERTELSKSRAIETRENRGGRCRGKSFGGRNRGKRGRGNGQRYF</sequence>
<keyword evidence="12" id="KW-1185">Reference proteome</keyword>
<evidence type="ECO:0000259" key="10">
    <source>
        <dbReference type="Pfam" id="PF01138"/>
    </source>
</evidence>
<reference evidence="13 14" key="1">
    <citation type="submission" date="2025-05" db="UniProtKB">
        <authorList>
            <consortium name="RefSeq"/>
        </authorList>
    </citation>
    <scope>IDENTIFICATION</scope>
</reference>
<evidence type="ECO:0000313" key="14">
    <source>
        <dbReference type="RefSeq" id="XP_014674715.1"/>
    </source>
</evidence>
<gene>
    <name evidence="13 14" type="primary">LOC106814860</name>
</gene>